<dbReference type="RefSeq" id="WP_092929930.1">
    <property type="nucleotide sequence ID" value="NZ_FOMZ01000020.1"/>
</dbReference>
<feature type="region of interest" description="Disordered" evidence="1">
    <location>
        <begin position="144"/>
        <end position="174"/>
    </location>
</feature>
<accession>A0A1I2CAM0</accession>
<evidence type="ECO:0000256" key="1">
    <source>
        <dbReference type="SAM" id="MobiDB-lite"/>
    </source>
</evidence>
<evidence type="ECO:0000313" key="2">
    <source>
        <dbReference type="EMBL" id="SFE65258.1"/>
    </source>
</evidence>
<proteinExistence type="predicted"/>
<dbReference type="AlphaFoldDB" id="A0A1I2CAM0"/>
<dbReference type="EMBL" id="FOMZ01000020">
    <property type="protein sequence ID" value="SFE65258.1"/>
    <property type="molecule type" value="Genomic_DNA"/>
</dbReference>
<feature type="compositionally biased region" description="Basic and acidic residues" evidence="1">
    <location>
        <begin position="151"/>
        <end position="163"/>
    </location>
</feature>
<name>A0A1I2CAM0_9ACTN</name>
<organism evidence="2 3">
    <name type="scientific">Actinopolyspora alba</name>
    <dbReference type="NCBI Taxonomy" id="673379"/>
    <lineage>
        <taxon>Bacteria</taxon>
        <taxon>Bacillati</taxon>
        <taxon>Actinomycetota</taxon>
        <taxon>Actinomycetes</taxon>
        <taxon>Actinopolysporales</taxon>
        <taxon>Actinopolysporaceae</taxon>
        <taxon>Actinopolyspora</taxon>
        <taxon>Actinopolyspora alba group</taxon>
    </lineage>
</organism>
<keyword evidence="3" id="KW-1185">Reference proteome</keyword>
<reference evidence="3" key="1">
    <citation type="submission" date="2016-10" db="EMBL/GenBank/DDBJ databases">
        <authorList>
            <person name="Varghese N."/>
            <person name="Submissions S."/>
        </authorList>
    </citation>
    <scope>NUCLEOTIDE SEQUENCE [LARGE SCALE GENOMIC DNA]</scope>
    <source>
        <strain evidence="3">DSM 45004</strain>
    </source>
</reference>
<feature type="compositionally biased region" description="Low complexity" evidence="1">
    <location>
        <begin position="65"/>
        <end position="76"/>
    </location>
</feature>
<dbReference type="Proteomes" id="UP000198716">
    <property type="component" value="Unassembled WGS sequence"/>
</dbReference>
<sequence length="174" mass="18257">MANEYRDGLVAGEEQGQRDKMAGKPKRPQETDGERGYKDGYARGYSDGYDLAPSPNDNNKKPDKNTAATGGKSVTTTGGGPPPKPPFNGLNEVLEALLGTVTQALMAIGGCRLGNILARILEALANILGSIGQGPCECRKKEQESCGSCAGDDKKSDSERHAETVPSGNRSDSS</sequence>
<feature type="compositionally biased region" description="Basic and acidic residues" evidence="1">
    <location>
        <begin position="15"/>
        <end position="41"/>
    </location>
</feature>
<gene>
    <name evidence="2" type="ORF">SAMN04487819_12044</name>
</gene>
<protein>
    <submittedName>
        <fullName evidence="2">Uncharacterized protein</fullName>
    </submittedName>
</protein>
<feature type="region of interest" description="Disordered" evidence="1">
    <location>
        <begin position="1"/>
        <end position="89"/>
    </location>
</feature>
<evidence type="ECO:0000313" key="3">
    <source>
        <dbReference type="Proteomes" id="UP000198716"/>
    </source>
</evidence>